<name>A0A1F5FJR2_9BACT</name>
<reference evidence="1 2" key="1">
    <citation type="journal article" date="2016" name="Nat. Commun.">
        <title>Thousands of microbial genomes shed light on interconnected biogeochemical processes in an aquifer system.</title>
        <authorList>
            <person name="Anantharaman K."/>
            <person name="Brown C.T."/>
            <person name="Hug L.A."/>
            <person name="Sharon I."/>
            <person name="Castelle C.J."/>
            <person name="Probst A.J."/>
            <person name="Thomas B.C."/>
            <person name="Singh A."/>
            <person name="Wilkins M.J."/>
            <person name="Karaoz U."/>
            <person name="Brodie E.L."/>
            <person name="Williams K.H."/>
            <person name="Hubbard S.S."/>
            <person name="Banfield J.F."/>
        </authorList>
    </citation>
    <scope>NUCLEOTIDE SEQUENCE [LARGE SCALE GENOMIC DNA]</scope>
</reference>
<evidence type="ECO:0000313" key="1">
    <source>
        <dbReference type="EMBL" id="OGD79853.1"/>
    </source>
</evidence>
<accession>A0A1F5FJR2</accession>
<gene>
    <name evidence="1" type="ORF">A2368_04720</name>
</gene>
<evidence type="ECO:0000313" key="2">
    <source>
        <dbReference type="Proteomes" id="UP000176682"/>
    </source>
</evidence>
<proteinExistence type="predicted"/>
<comment type="caution">
    <text evidence="1">The sequence shown here is derived from an EMBL/GenBank/DDBJ whole genome shotgun (WGS) entry which is preliminary data.</text>
</comment>
<dbReference type="EMBL" id="MFAM01000007">
    <property type="protein sequence ID" value="OGD79853.1"/>
    <property type="molecule type" value="Genomic_DNA"/>
</dbReference>
<sequence>MAETQEGVSSESRIKRLGEVPEDFSFSAQQRPAVLKSPSESQAVRGMYERNLGIEDPKTPVEFDWFKDKLVNPKTESMTREEKEREDAFDRLMDWCVLALDRVKGAAYEDFVQSRKAQGNPLNRNDNTTILVSYYGGKTLELSQDLEAAISADIRRVPEDRLDKKLGEIAGLYNLAKESLGWKRIVKGVGFQAEYGRGGKPTVNVDARDALPGVMMLTLMTMLDRRYGGKPGLEFNVLDDADQATRLLQANLR</sequence>
<organism evidence="1 2">
    <name type="scientific">Candidatus Collierbacteria bacterium RIFOXYB1_FULL_49_13</name>
    <dbReference type="NCBI Taxonomy" id="1817728"/>
    <lineage>
        <taxon>Bacteria</taxon>
        <taxon>Candidatus Collieribacteriota</taxon>
    </lineage>
</organism>
<dbReference type="Proteomes" id="UP000176682">
    <property type="component" value="Unassembled WGS sequence"/>
</dbReference>
<protein>
    <submittedName>
        <fullName evidence="1">Uncharacterized protein</fullName>
    </submittedName>
</protein>
<dbReference type="AlphaFoldDB" id="A0A1F5FJR2"/>